<keyword evidence="2" id="KW-1185">Reference proteome</keyword>
<proteinExistence type="predicted"/>
<evidence type="ECO:0008006" key="3">
    <source>
        <dbReference type="Google" id="ProtNLM"/>
    </source>
</evidence>
<dbReference type="AlphaFoldDB" id="A0A7J6XAE4"/>
<dbReference type="EMBL" id="JABWDY010003415">
    <property type="protein sequence ID" value="KAF5205957.1"/>
    <property type="molecule type" value="Genomic_DNA"/>
</dbReference>
<gene>
    <name evidence="1" type="ORF">FRX31_004456</name>
</gene>
<evidence type="ECO:0000313" key="1">
    <source>
        <dbReference type="EMBL" id="KAF5205957.1"/>
    </source>
</evidence>
<accession>A0A7J6XAE4</accession>
<evidence type="ECO:0000313" key="2">
    <source>
        <dbReference type="Proteomes" id="UP000554482"/>
    </source>
</evidence>
<comment type="caution">
    <text evidence="1">The sequence shown here is derived from an EMBL/GenBank/DDBJ whole genome shotgun (WGS) entry which is preliminary data.</text>
</comment>
<organism evidence="1 2">
    <name type="scientific">Thalictrum thalictroides</name>
    <name type="common">Rue-anemone</name>
    <name type="synonym">Anemone thalictroides</name>
    <dbReference type="NCBI Taxonomy" id="46969"/>
    <lineage>
        <taxon>Eukaryota</taxon>
        <taxon>Viridiplantae</taxon>
        <taxon>Streptophyta</taxon>
        <taxon>Embryophyta</taxon>
        <taxon>Tracheophyta</taxon>
        <taxon>Spermatophyta</taxon>
        <taxon>Magnoliopsida</taxon>
        <taxon>Ranunculales</taxon>
        <taxon>Ranunculaceae</taxon>
        <taxon>Thalictroideae</taxon>
        <taxon>Thalictrum</taxon>
    </lineage>
</organism>
<reference evidence="1 2" key="1">
    <citation type="submission" date="2020-06" db="EMBL/GenBank/DDBJ databases">
        <title>Transcriptomic and genomic resources for Thalictrum thalictroides and T. hernandezii: Facilitating candidate gene discovery in an emerging model plant lineage.</title>
        <authorList>
            <person name="Arias T."/>
            <person name="Riano-Pachon D.M."/>
            <person name="Di Stilio V.S."/>
        </authorList>
    </citation>
    <scope>NUCLEOTIDE SEQUENCE [LARGE SCALE GENOMIC DNA]</scope>
    <source>
        <strain evidence="2">cv. WT478/WT964</strain>
        <tissue evidence="1">Leaves</tissue>
    </source>
</reference>
<name>A0A7J6XAE4_THATH</name>
<dbReference type="Proteomes" id="UP000554482">
    <property type="component" value="Unassembled WGS sequence"/>
</dbReference>
<protein>
    <recommendedName>
        <fullName evidence="3">Micro-fibrillar-associated protein 1 C-terminal domain-containing protein</fullName>
    </recommendedName>
</protein>
<dbReference type="OrthoDB" id="2009249at2759"/>
<sequence>MFLKRSGTNLGTKYCSFKKKPVYVPKSEWDTIADRERIEAKEEDTTLSHHNNDLLDTIIVDDDFNGKEEEQEEYEAWKIRETLRMRRDKVAATLDRYKEDHMEE</sequence>